<evidence type="ECO:0000256" key="2">
    <source>
        <dbReference type="ARBA" id="ARBA00005447"/>
    </source>
</evidence>
<reference evidence="9" key="1">
    <citation type="submission" date="2016-06" db="EMBL/GenBank/DDBJ databases">
        <authorList>
            <person name="Kjaerup R.B."/>
            <person name="Dalgaard T.S."/>
            <person name="Juul-Madsen H.R."/>
        </authorList>
    </citation>
    <scope>NUCLEOTIDE SEQUENCE</scope>
</reference>
<dbReference type="InterPro" id="IPR035957">
    <property type="entry name" value="Crust_neurohorm_sf"/>
</dbReference>
<keyword evidence="8" id="KW-0732">Signal</keyword>
<dbReference type="GO" id="GO:0007623">
    <property type="term" value="P:circadian rhythm"/>
    <property type="evidence" value="ECO:0007669"/>
    <property type="project" value="TreeGrafter"/>
</dbReference>
<feature type="disulfide bond" evidence="7">
    <location>
        <begin position="66"/>
        <end position="82"/>
    </location>
</feature>
<evidence type="ECO:0000256" key="3">
    <source>
        <dbReference type="ARBA" id="ARBA00022525"/>
    </source>
</evidence>
<dbReference type="PRINTS" id="PR00550">
    <property type="entry name" value="HYPRGLYCEMIC"/>
</dbReference>
<dbReference type="EMBL" id="KX459414">
    <property type="protein sequence ID" value="ARN17961.1"/>
    <property type="molecule type" value="mRNA"/>
</dbReference>
<dbReference type="InterPro" id="IPR031098">
    <property type="entry name" value="Crust_neurohorm"/>
</dbReference>
<proteinExistence type="evidence at transcript level"/>
<accession>A0A218L0G9</accession>
<dbReference type="GO" id="GO:0007218">
    <property type="term" value="P:neuropeptide signaling pathway"/>
    <property type="evidence" value="ECO:0007669"/>
    <property type="project" value="UniProtKB-KW"/>
</dbReference>
<protein>
    <submittedName>
        <fullName evidence="9">ITP-like</fullName>
    </submittedName>
</protein>
<evidence type="ECO:0000313" key="9">
    <source>
        <dbReference type="EMBL" id="ARN17961.1"/>
    </source>
</evidence>
<keyword evidence="4" id="KW-0372">Hormone</keyword>
<comment type="subcellular location">
    <subcellularLocation>
        <location evidence="1">Secreted</location>
    </subcellularLocation>
</comment>
<gene>
    <name evidence="9" type="primary">ITP</name>
</gene>
<sequence length="122" mass="14022">MFTSQSLRHLSPYGRLMLILGVFLLCQETSAAYVIRIRPNTYKEFQSIKCQGTFDKEQYTRLTSLCDDCYNVSRNPDVLIGCKADCFRNSFFPQCISMLLMDHMEPDLFKMIGNVSGDNPPM</sequence>
<dbReference type="InterPro" id="IPR018251">
    <property type="entry name" value="Crust_neurhormone_CS"/>
</dbReference>
<keyword evidence="3" id="KW-0964">Secreted</keyword>
<feature type="signal peptide" evidence="8">
    <location>
        <begin position="1"/>
        <end position="31"/>
    </location>
</feature>
<feature type="chain" id="PRO_5013347240" evidence="8">
    <location>
        <begin position="32"/>
        <end position="122"/>
    </location>
</feature>
<comment type="similarity">
    <text evidence="2">Belongs to the arthropod CHH/MIH/GIH/VIH hormone family.</text>
</comment>
<dbReference type="Pfam" id="PF01147">
    <property type="entry name" value="Crust_neurohorm"/>
    <property type="match status" value="1"/>
</dbReference>
<dbReference type="GO" id="GO:0005184">
    <property type="term" value="F:neuropeptide hormone activity"/>
    <property type="evidence" value="ECO:0007669"/>
    <property type="project" value="InterPro"/>
</dbReference>
<evidence type="ECO:0000256" key="8">
    <source>
        <dbReference type="SAM" id="SignalP"/>
    </source>
</evidence>
<feature type="disulfide bond" evidence="7">
    <location>
        <begin position="69"/>
        <end position="95"/>
    </location>
</feature>
<evidence type="ECO:0000256" key="5">
    <source>
        <dbReference type="ARBA" id="ARBA00023157"/>
    </source>
</evidence>
<dbReference type="AlphaFoldDB" id="A0A218L0G9"/>
<name>A0A218L0G9_PERBE</name>
<dbReference type="InterPro" id="IPR001166">
    <property type="entry name" value="Hyperglycemic"/>
</dbReference>
<dbReference type="PANTHER" id="PTHR35981">
    <property type="entry name" value="ION TRANSPORT PEPTIDE, ISOFORM C"/>
    <property type="match status" value="1"/>
</dbReference>
<evidence type="ECO:0000256" key="4">
    <source>
        <dbReference type="ARBA" id="ARBA00022702"/>
    </source>
</evidence>
<organism evidence="9">
    <name type="scientific">Periclimenes brevicarpalis</name>
    <name type="common">White spotted anemone shrimp</name>
    <dbReference type="NCBI Taxonomy" id="390963"/>
    <lineage>
        <taxon>Eukaryota</taxon>
        <taxon>Metazoa</taxon>
        <taxon>Ecdysozoa</taxon>
        <taxon>Arthropoda</taxon>
        <taxon>Crustacea</taxon>
        <taxon>Multicrustacea</taxon>
        <taxon>Malacostraca</taxon>
        <taxon>Eumalacostraca</taxon>
        <taxon>Eucarida</taxon>
        <taxon>Decapoda</taxon>
        <taxon>Pleocyemata</taxon>
        <taxon>Caridea</taxon>
        <taxon>Palaemonoidea</taxon>
        <taxon>Palaemonidae</taxon>
        <taxon>Periclimenes</taxon>
    </lineage>
</organism>
<evidence type="ECO:0000256" key="7">
    <source>
        <dbReference type="PIRSR" id="PIRSR631098-51"/>
    </source>
</evidence>
<evidence type="ECO:0000256" key="6">
    <source>
        <dbReference type="ARBA" id="ARBA00023320"/>
    </source>
</evidence>
<keyword evidence="6" id="KW-0527">Neuropeptide</keyword>
<keyword evidence="5 7" id="KW-1015">Disulfide bond</keyword>
<evidence type="ECO:0000256" key="1">
    <source>
        <dbReference type="ARBA" id="ARBA00004613"/>
    </source>
</evidence>
<dbReference type="GO" id="GO:0005576">
    <property type="term" value="C:extracellular region"/>
    <property type="evidence" value="ECO:0007669"/>
    <property type="project" value="UniProtKB-SubCell"/>
</dbReference>
<feature type="disulfide bond" evidence="7">
    <location>
        <begin position="50"/>
        <end position="86"/>
    </location>
</feature>
<dbReference type="SUPFAM" id="SSF81778">
    <property type="entry name" value="Crustacean CHH/MIH/GIH neurohormone"/>
    <property type="match status" value="1"/>
</dbReference>
<dbReference type="PANTHER" id="PTHR35981:SF2">
    <property type="entry name" value="ION TRANSPORT PEPTIDE, ISOFORM C"/>
    <property type="match status" value="1"/>
</dbReference>
<dbReference type="Gene3D" id="1.10.2010.10">
    <property type="entry name" value="Crustacean CHH/MIH/GIH neurohormone"/>
    <property type="match status" value="1"/>
</dbReference>
<dbReference type="PROSITE" id="PS01250">
    <property type="entry name" value="CHH_MIH_GIH"/>
    <property type="match status" value="1"/>
</dbReference>